<feature type="region of interest" description="Disordered" evidence="1">
    <location>
        <begin position="1"/>
        <end position="21"/>
    </location>
</feature>
<name>A0AAD9V9U8_ACRCE</name>
<proteinExistence type="predicted"/>
<evidence type="ECO:0000313" key="3">
    <source>
        <dbReference type="Proteomes" id="UP001249851"/>
    </source>
</evidence>
<comment type="caution">
    <text evidence="2">The sequence shown here is derived from an EMBL/GenBank/DDBJ whole genome shotgun (WGS) entry which is preliminary data.</text>
</comment>
<dbReference type="EMBL" id="JARQWQ010000017">
    <property type="protein sequence ID" value="KAK2566120.1"/>
    <property type="molecule type" value="Genomic_DNA"/>
</dbReference>
<evidence type="ECO:0008006" key="4">
    <source>
        <dbReference type="Google" id="ProtNLM"/>
    </source>
</evidence>
<dbReference type="Proteomes" id="UP001249851">
    <property type="component" value="Unassembled WGS sequence"/>
</dbReference>
<evidence type="ECO:0000313" key="2">
    <source>
        <dbReference type="EMBL" id="KAK2566120.1"/>
    </source>
</evidence>
<dbReference type="AlphaFoldDB" id="A0AAD9V9U8"/>
<protein>
    <recommendedName>
        <fullName evidence="4">Gag protein</fullName>
    </recommendedName>
</protein>
<feature type="region of interest" description="Disordered" evidence="1">
    <location>
        <begin position="210"/>
        <end position="283"/>
    </location>
</feature>
<feature type="compositionally biased region" description="Basic and acidic residues" evidence="1">
    <location>
        <begin position="243"/>
        <end position="252"/>
    </location>
</feature>
<keyword evidence="3" id="KW-1185">Reference proteome</keyword>
<organism evidence="2 3">
    <name type="scientific">Acropora cervicornis</name>
    <name type="common">Staghorn coral</name>
    <dbReference type="NCBI Taxonomy" id="6130"/>
    <lineage>
        <taxon>Eukaryota</taxon>
        <taxon>Metazoa</taxon>
        <taxon>Cnidaria</taxon>
        <taxon>Anthozoa</taxon>
        <taxon>Hexacorallia</taxon>
        <taxon>Scleractinia</taxon>
        <taxon>Astrocoeniina</taxon>
        <taxon>Acroporidae</taxon>
        <taxon>Acropora</taxon>
    </lineage>
</organism>
<dbReference type="PANTHER" id="PTHR33198:SF20">
    <property type="entry name" value="RETROTRANSPOSON GAG DOMAIN-CONTAINING PROTEIN"/>
    <property type="match status" value="1"/>
</dbReference>
<dbReference type="PANTHER" id="PTHR33198">
    <property type="entry name" value="ANK_REP_REGION DOMAIN-CONTAINING PROTEIN-RELATED"/>
    <property type="match status" value="1"/>
</dbReference>
<accession>A0AAD9V9U8</accession>
<gene>
    <name evidence="2" type="ORF">P5673_009565</name>
</gene>
<sequence>MGNPAPNDGEIPADQADQLPAAEAENHAPAIVAQPAMAVQAVSVANYQVPPPEKFSFKPEDWTRWIRRFERFRKATGLDQKSGENQVNTLVYSMGEEADDIMVSFGLTADDATQYELVKNRFESHFIFKRNIIFERAKFNLRSQQEGESVETFITDLHCLAEHCEFGVLKNELTRDRIVVGLKDKKLSEKLQLDSKLTLEKAVTQARQSETVKKQQDILQGTQPDPPSANVDQISKKRGKGGKWKDQKDKPPKHSKLAGKTPETKCTRCLGTPHSKQECSAKV</sequence>
<reference evidence="2" key="2">
    <citation type="journal article" date="2023" name="Science">
        <title>Genomic signatures of disease resistance in endangered staghorn corals.</title>
        <authorList>
            <person name="Vollmer S.V."/>
            <person name="Selwyn J.D."/>
            <person name="Despard B.A."/>
            <person name="Roesel C.L."/>
        </authorList>
    </citation>
    <scope>NUCLEOTIDE SEQUENCE</scope>
    <source>
        <strain evidence="2">K2</strain>
    </source>
</reference>
<reference evidence="2" key="1">
    <citation type="journal article" date="2023" name="G3 (Bethesda)">
        <title>Whole genome assembly and annotation of the endangered Caribbean coral Acropora cervicornis.</title>
        <authorList>
            <person name="Selwyn J.D."/>
            <person name="Vollmer S.V."/>
        </authorList>
    </citation>
    <scope>NUCLEOTIDE SEQUENCE</scope>
    <source>
        <strain evidence="2">K2</strain>
    </source>
</reference>
<evidence type="ECO:0000256" key="1">
    <source>
        <dbReference type="SAM" id="MobiDB-lite"/>
    </source>
</evidence>